<dbReference type="Gene3D" id="2.40.420.20">
    <property type="match status" value="1"/>
</dbReference>
<evidence type="ECO:0000256" key="1">
    <source>
        <dbReference type="ARBA" id="ARBA00009477"/>
    </source>
</evidence>
<dbReference type="GO" id="GO:0015562">
    <property type="term" value="F:efflux transmembrane transporter activity"/>
    <property type="evidence" value="ECO:0007669"/>
    <property type="project" value="TreeGrafter"/>
</dbReference>
<gene>
    <name evidence="7" type="ORF">DI555_17455</name>
</gene>
<proteinExistence type="inferred from homology"/>
<feature type="domain" description="YknX-like C-terminal permuted SH3-like" evidence="6">
    <location>
        <begin position="340"/>
        <end position="406"/>
    </location>
</feature>
<evidence type="ECO:0000259" key="4">
    <source>
        <dbReference type="Pfam" id="PF25954"/>
    </source>
</evidence>
<dbReference type="Pfam" id="PF25973">
    <property type="entry name" value="BSH_CzcB"/>
    <property type="match status" value="1"/>
</dbReference>
<dbReference type="InterPro" id="IPR006143">
    <property type="entry name" value="RND_pump_MFP"/>
</dbReference>
<keyword evidence="3" id="KW-0472">Membrane</keyword>
<evidence type="ECO:0000313" key="7">
    <source>
        <dbReference type="EMBL" id="PZQ53258.1"/>
    </source>
</evidence>
<dbReference type="Proteomes" id="UP000249082">
    <property type="component" value="Unassembled WGS sequence"/>
</dbReference>
<evidence type="ECO:0000259" key="5">
    <source>
        <dbReference type="Pfam" id="PF25973"/>
    </source>
</evidence>
<reference evidence="7 8" key="1">
    <citation type="submission" date="2017-08" db="EMBL/GenBank/DDBJ databases">
        <title>Infants hospitalized years apart are colonized by the same room-sourced microbial strains.</title>
        <authorList>
            <person name="Brooks B."/>
            <person name="Olm M.R."/>
            <person name="Firek B.A."/>
            <person name="Baker R."/>
            <person name="Thomas B.C."/>
            <person name="Morowitz M.J."/>
            <person name="Banfield J.F."/>
        </authorList>
    </citation>
    <scope>NUCLEOTIDE SEQUENCE [LARGE SCALE GENOMIC DNA]</scope>
    <source>
        <strain evidence="7">S2_005_002_R2_33</strain>
    </source>
</reference>
<dbReference type="GO" id="GO:1990281">
    <property type="term" value="C:efflux pump complex"/>
    <property type="evidence" value="ECO:0007669"/>
    <property type="project" value="TreeGrafter"/>
</dbReference>
<keyword evidence="3" id="KW-0812">Transmembrane</keyword>
<dbReference type="Gene3D" id="1.10.287.470">
    <property type="entry name" value="Helix hairpin bin"/>
    <property type="match status" value="1"/>
</dbReference>
<accession>A0A2W5NL69</accession>
<evidence type="ECO:0000256" key="2">
    <source>
        <dbReference type="SAM" id="MobiDB-lite"/>
    </source>
</evidence>
<dbReference type="InterPro" id="IPR058647">
    <property type="entry name" value="BSH_CzcB-like"/>
</dbReference>
<feature type="domain" description="CzcB-like barrel-sandwich hybrid" evidence="5">
    <location>
        <begin position="123"/>
        <end position="250"/>
    </location>
</feature>
<dbReference type="Gene3D" id="2.40.50.100">
    <property type="match status" value="1"/>
</dbReference>
<feature type="transmembrane region" description="Helical" evidence="3">
    <location>
        <begin position="50"/>
        <end position="69"/>
    </location>
</feature>
<dbReference type="Pfam" id="PF25989">
    <property type="entry name" value="YknX_C"/>
    <property type="match status" value="1"/>
</dbReference>
<evidence type="ECO:0000256" key="3">
    <source>
        <dbReference type="SAM" id="Phobius"/>
    </source>
</evidence>
<dbReference type="NCBIfam" id="TIGR01730">
    <property type="entry name" value="RND_mfp"/>
    <property type="match status" value="1"/>
</dbReference>
<feature type="region of interest" description="Disordered" evidence="2">
    <location>
        <begin position="17"/>
        <end position="43"/>
    </location>
</feature>
<feature type="domain" description="CusB-like beta-barrel" evidence="4">
    <location>
        <begin position="264"/>
        <end position="333"/>
    </location>
</feature>
<dbReference type="PANTHER" id="PTHR30469:SF15">
    <property type="entry name" value="HLYD FAMILY OF SECRETION PROTEINS"/>
    <property type="match status" value="1"/>
</dbReference>
<sequence>MNYDSRIDVTENEGLAATGKTLGGTGAGGYPLGDETLHDEGEPSGTSRRWWLIAIIAAVLLATGIWFAVRGGGEAKQPGATDVQMPAVTVVVPGRASVEGEITATGSLAARRPMPIGSVGEGGQVRAVLVEAGDWVSQGQVLAVIDRSVQSQQQAGQSAQIAVAQADARLAQANLDRALKLVDRGFISAADVDRLTATRDSAVAQVKVARATLGQLDAQTARLNIVAPASGLVLERNVELGQVVGGGSAVLFRLAKGGEMELLAQLSEDDLARMHVGVPARVTPTGSNESFTGQVWQVAPVIDATNRQGVARIALAYNTALRPGGFASAVINGGQTVAPVLPESAIQNDDKGSFVYVVDAKNVVHRRPVQTGLVTARGITVKSGLDGSEKVVLRAGGFLNEGDKVKPRLTKATN</sequence>
<dbReference type="EMBL" id="QFPX01000017">
    <property type="protein sequence ID" value="PZQ53258.1"/>
    <property type="molecule type" value="Genomic_DNA"/>
</dbReference>
<comment type="caution">
    <text evidence="7">The sequence shown here is derived from an EMBL/GenBank/DDBJ whole genome shotgun (WGS) entry which is preliminary data.</text>
</comment>
<organism evidence="7 8">
    <name type="scientific">Novosphingobium pentaromativorans</name>
    <dbReference type="NCBI Taxonomy" id="205844"/>
    <lineage>
        <taxon>Bacteria</taxon>
        <taxon>Pseudomonadati</taxon>
        <taxon>Pseudomonadota</taxon>
        <taxon>Alphaproteobacteria</taxon>
        <taxon>Sphingomonadales</taxon>
        <taxon>Sphingomonadaceae</taxon>
        <taxon>Novosphingobium</taxon>
    </lineage>
</organism>
<dbReference type="SUPFAM" id="SSF111369">
    <property type="entry name" value="HlyD-like secretion proteins"/>
    <property type="match status" value="1"/>
</dbReference>
<protein>
    <submittedName>
        <fullName evidence="7">Efflux RND transporter periplasmic adaptor subunit</fullName>
    </submittedName>
</protein>
<dbReference type="Gene3D" id="2.40.30.170">
    <property type="match status" value="1"/>
</dbReference>
<evidence type="ECO:0000259" key="6">
    <source>
        <dbReference type="Pfam" id="PF25989"/>
    </source>
</evidence>
<evidence type="ECO:0000313" key="8">
    <source>
        <dbReference type="Proteomes" id="UP000249082"/>
    </source>
</evidence>
<keyword evidence="3" id="KW-1133">Transmembrane helix</keyword>
<comment type="similarity">
    <text evidence="1">Belongs to the membrane fusion protein (MFP) (TC 8.A.1) family.</text>
</comment>
<dbReference type="AlphaFoldDB" id="A0A2W5NL69"/>
<dbReference type="PANTHER" id="PTHR30469">
    <property type="entry name" value="MULTIDRUG RESISTANCE PROTEIN MDTA"/>
    <property type="match status" value="1"/>
</dbReference>
<dbReference type="InterPro" id="IPR058792">
    <property type="entry name" value="Beta-barrel_RND_2"/>
</dbReference>
<dbReference type="Pfam" id="PF25954">
    <property type="entry name" value="Beta-barrel_RND_2"/>
    <property type="match status" value="1"/>
</dbReference>
<feature type="compositionally biased region" description="Gly residues" evidence="2">
    <location>
        <begin position="21"/>
        <end position="31"/>
    </location>
</feature>
<dbReference type="InterPro" id="IPR058637">
    <property type="entry name" value="YknX-like_C"/>
</dbReference>
<name>A0A2W5NL69_9SPHN</name>